<evidence type="ECO:0000256" key="2">
    <source>
        <dbReference type="RuleBase" id="RU004168"/>
    </source>
</evidence>
<evidence type="ECO:0000313" key="5">
    <source>
        <dbReference type="Proteomes" id="UP000002257"/>
    </source>
</evidence>
<dbReference type="SUPFAM" id="SSF54975">
    <property type="entry name" value="Acylphosphatase/BLUF domain-like"/>
    <property type="match status" value="1"/>
</dbReference>
<dbReference type="Proteomes" id="UP000002257">
    <property type="component" value="Chromosome"/>
</dbReference>
<dbReference type="eggNOG" id="COG1254">
    <property type="taxonomic scope" value="Bacteria"/>
</dbReference>
<accession>B8ESG3</accession>
<dbReference type="InterPro" id="IPR036046">
    <property type="entry name" value="Acylphosphatase-like_dom_sf"/>
</dbReference>
<feature type="domain" description="Acylphosphatase-like" evidence="3">
    <location>
        <begin position="6"/>
        <end position="93"/>
    </location>
</feature>
<dbReference type="AlphaFoldDB" id="B8ESG3"/>
<evidence type="ECO:0000313" key="4">
    <source>
        <dbReference type="EMBL" id="ACK49853.1"/>
    </source>
</evidence>
<keyword evidence="1" id="KW-0378">Hydrolase</keyword>
<dbReference type="PROSITE" id="PS51160">
    <property type="entry name" value="ACYLPHOSPHATASE_3"/>
    <property type="match status" value="1"/>
</dbReference>
<sequence>MAEKEAVEATVTGNDQQVGFRAMVMKQAIAYNLAGSARNDANEIVHFTLQGDKHRIDSALATLQEGTKRSSDIKIATTSAAIDPGLNAFTIVDWTSSSRNITNTYNLVFELRADDTAISPTDAKAAWHQILEKTLNADDLKKLQPND</sequence>
<dbReference type="InterPro" id="IPR001792">
    <property type="entry name" value="Acylphosphatase-like_dom"/>
</dbReference>
<protein>
    <recommendedName>
        <fullName evidence="1">acylphosphatase</fullName>
        <ecNumber evidence="1">3.6.1.7</ecNumber>
    </recommendedName>
</protein>
<feature type="active site" evidence="1">
    <location>
        <position position="21"/>
    </location>
</feature>
<dbReference type="STRING" id="395965.Msil_0883"/>
<comment type="catalytic activity">
    <reaction evidence="1">
        <text>an acyl phosphate + H2O = a carboxylate + phosphate + H(+)</text>
        <dbReference type="Rhea" id="RHEA:14965"/>
        <dbReference type="ChEBI" id="CHEBI:15377"/>
        <dbReference type="ChEBI" id="CHEBI:15378"/>
        <dbReference type="ChEBI" id="CHEBI:29067"/>
        <dbReference type="ChEBI" id="CHEBI:43474"/>
        <dbReference type="ChEBI" id="CHEBI:59918"/>
        <dbReference type="EC" id="3.6.1.7"/>
    </reaction>
</comment>
<proteinExistence type="inferred from homology"/>
<dbReference type="Gene3D" id="3.30.70.100">
    <property type="match status" value="1"/>
</dbReference>
<feature type="active site" evidence="1">
    <location>
        <position position="39"/>
    </location>
</feature>
<gene>
    <name evidence="4" type="ordered locus">Msil_0883</name>
</gene>
<evidence type="ECO:0000259" key="3">
    <source>
        <dbReference type="PROSITE" id="PS51160"/>
    </source>
</evidence>
<dbReference type="GO" id="GO:0003998">
    <property type="term" value="F:acylphosphatase activity"/>
    <property type="evidence" value="ECO:0007669"/>
    <property type="project" value="UniProtKB-EC"/>
</dbReference>
<dbReference type="HOGENOM" id="CLU_1765883_0_0_5"/>
<evidence type="ECO:0000256" key="1">
    <source>
        <dbReference type="PROSITE-ProRule" id="PRU00520"/>
    </source>
</evidence>
<dbReference type="EC" id="3.6.1.7" evidence="1"/>
<organism evidence="4 5">
    <name type="scientific">Methylocella silvestris (strain DSM 15510 / CIP 108128 / LMG 27833 / NCIMB 13906 / BL2)</name>
    <dbReference type="NCBI Taxonomy" id="395965"/>
    <lineage>
        <taxon>Bacteria</taxon>
        <taxon>Pseudomonadati</taxon>
        <taxon>Pseudomonadota</taxon>
        <taxon>Alphaproteobacteria</taxon>
        <taxon>Hyphomicrobiales</taxon>
        <taxon>Beijerinckiaceae</taxon>
        <taxon>Methylocella</taxon>
    </lineage>
</organism>
<reference evidence="4 5" key="1">
    <citation type="journal article" date="2010" name="J. Bacteriol.">
        <title>Complete genome sequence of the aerobic facultative methanotroph Methylocella silvestris BL2.</title>
        <authorList>
            <person name="Chen Y."/>
            <person name="Crombie A."/>
            <person name="Rahman M.T."/>
            <person name="Dedysh S.N."/>
            <person name="Liesack W."/>
            <person name="Stott M.B."/>
            <person name="Alam M."/>
            <person name="Theisen A.R."/>
            <person name="Murrell J.C."/>
            <person name="Dunfield P.F."/>
        </authorList>
    </citation>
    <scope>NUCLEOTIDE SEQUENCE [LARGE SCALE GENOMIC DNA]</scope>
    <source>
        <strain evidence="5">DSM 15510 / CIP 108128 / LMG 27833 / NCIMB 13906 / BL2</strain>
    </source>
</reference>
<dbReference type="Pfam" id="PF00708">
    <property type="entry name" value="Acylphosphatase"/>
    <property type="match status" value="1"/>
</dbReference>
<dbReference type="KEGG" id="msl:Msil_0883"/>
<comment type="similarity">
    <text evidence="2">Belongs to the acylphosphatase family.</text>
</comment>
<keyword evidence="5" id="KW-1185">Reference proteome</keyword>
<dbReference type="EMBL" id="CP001280">
    <property type="protein sequence ID" value="ACK49853.1"/>
    <property type="molecule type" value="Genomic_DNA"/>
</dbReference>
<name>B8ESG3_METSB</name>